<accession>A0A6H5HAQ1</accession>
<feature type="non-terminal residue" evidence="2">
    <location>
        <position position="96"/>
    </location>
</feature>
<proteinExistence type="predicted"/>
<feature type="region of interest" description="Disordered" evidence="1">
    <location>
        <begin position="1"/>
        <end position="36"/>
    </location>
</feature>
<dbReference type="EMBL" id="CADCXU010027012">
    <property type="protein sequence ID" value="CAB0013760.1"/>
    <property type="molecule type" value="Genomic_DNA"/>
</dbReference>
<evidence type="ECO:0000313" key="3">
    <source>
        <dbReference type="Proteomes" id="UP000479000"/>
    </source>
</evidence>
<protein>
    <submittedName>
        <fullName evidence="2">Uncharacterized protein</fullName>
    </submittedName>
</protein>
<reference evidence="2 3" key="1">
    <citation type="submission" date="2020-02" db="EMBL/GenBank/DDBJ databases">
        <authorList>
            <person name="Ferguson B K."/>
        </authorList>
    </citation>
    <scope>NUCLEOTIDE SEQUENCE [LARGE SCALE GENOMIC DNA]</scope>
</reference>
<evidence type="ECO:0000256" key="1">
    <source>
        <dbReference type="SAM" id="MobiDB-lite"/>
    </source>
</evidence>
<sequence length="96" mass="10360">MESCRHCKAPGQTIGIPSSGGRNAHGRARAPLGPGPRGFCPPCPPLWTALNSPSTIGLIRGVQSKLSSWRFCQLPFQPLEEPPKFLQFPDCSFGTK</sequence>
<evidence type="ECO:0000313" key="2">
    <source>
        <dbReference type="EMBL" id="CAB0013760.1"/>
    </source>
</evidence>
<dbReference type="Proteomes" id="UP000479000">
    <property type="component" value="Unassembled WGS sequence"/>
</dbReference>
<keyword evidence="3" id="KW-1185">Reference proteome</keyword>
<gene>
    <name evidence="2" type="ORF">NTEN_LOCUS18329</name>
</gene>
<dbReference type="AlphaFoldDB" id="A0A6H5HAQ1"/>
<name>A0A6H5HAQ1_9HEMI</name>
<organism evidence="2 3">
    <name type="scientific">Nesidiocoris tenuis</name>
    <dbReference type="NCBI Taxonomy" id="355587"/>
    <lineage>
        <taxon>Eukaryota</taxon>
        <taxon>Metazoa</taxon>
        <taxon>Ecdysozoa</taxon>
        <taxon>Arthropoda</taxon>
        <taxon>Hexapoda</taxon>
        <taxon>Insecta</taxon>
        <taxon>Pterygota</taxon>
        <taxon>Neoptera</taxon>
        <taxon>Paraneoptera</taxon>
        <taxon>Hemiptera</taxon>
        <taxon>Heteroptera</taxon>
        <taxon>Panheteroptera</taxon>
        <taxon>Cimicomorpha</taxon>
        <taxon>Miridae</taxon>
        <taxon>Dicyphina</taxon>
        <taxon>Nesidiocoris</taxon>
    </lineage>
</organism>